<evidence type="ECO:0000256" key="2">
    <source>
        <dbReference type="ARBA" id="ARBA00022737"/>
    </source>
</evidence>
<proteinExistence type="predicted"/>
<dbReference type="GeneID" id="68354553"/>
<accession>A0A9P8SI79</accession>
<dbReference type="InterPro" id="IPR036322">
    <property type="entry name" value="WD40_repeat_dom_sf"/>
</dbReference>
<dbReference type="PROSITE" id="PS00678">
    <property type="entry name" value="WD_REPEATS_1"/>
    <property type="match status" value="1"/>
</dbReference>
<evidence type="ECO:0000313" key="5">
    <source>
        <dbReference type="EMBL" id="KAH0962914.1"/>
    </source>
</evidence>
<dbReference type="SMART" id="SM00320">
    <property type="entry name" value="WD40"/>
    <property type="match status" value="5"/>
</dbReference>
<dbReference type="PANTHER" id="PTHR16017">
    <property type="entry name" value="GASTRULATION DEFECTIVE PROTEIN 1-RELATED"/>
    <property type="match status" value="1"/>
</dbReference>
<dbReference type="PROSITE" id="PS50082">
    <property type="entry name" value="WD_REPEATS_2"/>
    <property type="match status" value="2"/>
</dbReference>
<dbReference type="InterPro" id="IPR051858">
    <property type="entry name" value="WD_repeat_GAD-1"/>
</dbReference>
<keyword evidence="1 3" id="KW-0853">WD repeat</keyword>
<evidence type="ECO:0000256" key="3">
    <source>
        <dbReference type="PROSITE-ProRule" id="PRU00221"/>
    </source>
</evidence>
<feature type="repeat" description="WD" evidence="3">
    <location>
        <begin position="122"/>
        <end position="146"/>
    </location>
</feature>
<evidence type="ECO:0000256" key="1">
    <source>
        <dbReference type="ARBA" id="ARBA00022574"/>
    </source>
</evidence>
<comment type="caution">
    <text evidence="5">The sequence shown here is derived from an EMBL/GenBank/DDBJ whole genome shotgun (WGS) entry which is preliminary data.</text>
</comment>
<feature type="region of interest" description="Disordered" evidence="4">
    <location>
        <begin position="277"/>
        <end position="317"/>
    </location>
</feature>
<dbReference type="InterPro" id="IPR001680">
    <property type="entry name" value="WD40_rpt"/>
</dbReference>
<feature type="compositionally biased region" description="Polar residues" evidence="4">
    <location>
        <begin position="303"/>
        <end position="312"/>
    </location>
</feature>
<feature type="region of interest" description="Disordered" evidence="4">
    <location>
        <begin position="347"/>
        <end position="381"/>
    </location>
</feature>
<evidence type="ECO:0000313" key="6">
    <source>
        <dbReference type="Proteomes" id="UP000824596"/>
    </source>
</evidence>
<feature type="compositionally biased region" description="Polar residues" evidence="4">
    <location>
        <begin position="347"/>
        <end position="364"/>
    </location>
</feature>
<dbReference type="InterPro" id="IPR019775">
    <property type="entry name" value="WD40_repeat_CS"/>
</dbReference>
<dbReference type="EMBL" id="JAIZPD010000005">
    <property type="protein sequence ID" value="KAH0962914.1"/>
    <property type="molecule type" value="Genomic_DNA"/>
</dbReference>
<dbReference type="InterPro" id="IPR015943">
    <property type="entry name" value="WD40/YVTN_repeat-like_dom_sf"/>
</dbReference>
<dbReference type="SUPFAM" id="SSF50978">
    <property type="entry name" value="WD40 repeat-like"/>
    <property type="match status" value="1"/>
</dbReference>
<dbReference type="OrthoDB" id="10264376at2759"/>
<keyword evidence="6" id="KW-1185">Reference proteome</keyword>
<dbReference type="GO" id="GO:0035861">
    <property type="term" value="C:site of double-strand break"/>
    <property type="evidence" value="ECO:0007669"/>
    <property type="project" value="TreeGrafter"/>
</dbReference>
<gene>
    <name evidence="5" type="ORF">HRG_05424</name>
</gene>
<dbReference type="GO" id="GO:0005634">
    <property type="term" value="C:nucleus"/>
    <property type="evidence" value="ECO:0007669"/>
    <property type="project" value="TreeGrafter"/>
</dbReference>
<dbReference type="RefSeq" id="XP_044720427.1">
    <property type="nucleotide sequence ID" value="XM_044863895.1"/>
</dbReference>
<dbReference type="PANTHER" id="PTHR16017:SF0">
    <property type="entry name" value="WD REPEAT-CONTAINING PROTEIN 70"/>
    <property type="match status" value="1"/>
</dbReference>
<feature type="repeat" description="WD" evidence="3">
    <location>
        <begin position="9"/>
        <end position="51"/>
    </location>
</feature>
<dbReference type="Gene3D" id="2.130.10.10">
    <property type="entry name" value="YVTN repeat-like/Quinoprotein amine dehydrogenase"/>
    <property type="match status" value="1"/>
</dbReference>
<organism evidence="5 6">
    <name type="scientific">Hirsutella rhossiliensis</name>
    <dbReference type="NCBI Taxonomy" id="111463"/>
    <lineage>
        <taxon>Eukaryota</taxon>
        <taxon>Fungi</taxon>
        <taxon>Dikarya</taxon>
        <taxon>Ascomycota</taxon>
        <taxon>Pezizomycotina</taxon>
        <taxon>Sordariomycetes</taxon>
        <taxon>Hypocreomycetidae</taxon>
        <taxon>Hypocreales</taxon>
        <taxon>Ophiocordycipitaceae</taxon>
        <taxon>Hirsutella</taxon>
    </lineage>
</organism>
<keyword evidence="2" id="KW-0677">Repeat</keyword>
<dbReference type="Proteomes" id="UP000824596">
    <property type="component" value="Unassembled WGS sequence"/>
</dbReference>
<sequence length="381" mass="41394">MYLRDMHNTKGHISEITTGTWHPTDKSLCVTAGTDSTLRIWDVNNKRSQKEVVVFKSKATGSAGRSKMTAVAWKGAPSGGSSILVSAALDGTLLMYGGNGPFRRPAGEILDAHKPQTWTGGIDISSDGRMVVTRGGDDLIKLWDTRKFTKPLVSVTHPSTSDHHPTSNIRYSPNSTSIITGSATGHLHILNPGNLRPEHVTLITAGSPLITVDWHPKINQIVTGSANAKTHVLYSPALSTRGAVDVMSRAPKKRHIDDNPEHTMDQSVGISGDSIVTPGALLGSRKAGVTGTGRSKDPRRPQVPQQTPFQKTQPDEKLVAENIPLARMLHEDPREALLKYANQAQSDPMFTKAWSKTQPTTQYAELSDDEDQGPDKKKTKR</sequence>
<reference evidence="5" key="1">
    <citation type="submission" date="2021-09" db="EMBL/GenBank/DDBJ databases">
        <title>A high-quality genome of the endoparasitic fungus Hirsutella rhossiliensis with a comparison of Hirsutella genomes reveals transposable elements contributing to genome size variation.</title>
        <authorList>
            <person name="Lin R."/>
            <person name="Jiao Y."/>
            <person name="Sun X."/>
            <person name="Ling J."/>
            <person name="Xie B."/>
            <person name="Cheng X."/>
        </authorList>
    </citation>
    <scope>NUCLEOTIDE SEQUENCE</scope>
    <source>
        <strain evidence="5">HR02</strain>
    </source>
</reference>
<dbReference type="Pfam" id="PF00400">
    <property type="entry name" value="WD40"/>
    <property type="match status" value="2"/>
</dbReference>
<name>A0A9P8SI79_9HYPO</name>
<evidence type="ECO:0000256" key="4">
    <source>
        <dbReference type="SAM" id="MobiDB-lite"/>
    </source>
</evidence>
<dbReference type="PROSITE" id="PS50294">
    <property type="entry name" value="WD_REPEATS_REGION"/>
    <property type="match status" value="1"/>
</dbReference>
<dbReference type="AlphaFoldDB" id="A0A9P8SI79"/>
<protein>
    <submittedName>
        <fullName evidence="5">WD repeat-containing protein</fullName>
    </submittedName>
</protein>